<dbReference type="HOGENOM" id="CLU_1087364_0_0_1"/>
<keyword evidence="2" id="KW-1185">Reference proteome</keyword>
<name>B8AS79_ORYSI</name>
<organism evidence="1 2">
    <name type="scientific">Oryza sativa subsp. indica</name>
    <name type="common">Rice</name>
    <dbReference type="NCBI Taxonomy" id="39946"/>
    <lineage>
        <taxon>Eukaryota</taxon>
        <taxon>Viridiplantae</taxon>
        <taxon>Streptophyta</taxon>
        <taxon>Embryophyta</taxon>
        <taxon>Tracheophyta</taxon>
        <taxon>Spermatophyta</taxon>
        <taxon>Magnoliopsida</taxon>
        <taxon>Liliopsida</taxon>
        <taxon>Poales</taxon>
        <taxon>Poaceae</taxon>
        <taxon>BOP clade</taxon>
        <taxon>Oryzoideae</taxon>
        <taxon>Oryzeae</taxon>
        <taxon>Oryzinae</taxon>
        <taxon>Oryza</taxon>
        <taxon>Oryza sativa</taxon>
    </lineage>
</organism>
<evidence type="ECO:0000313" key="2">
    <source>
        <dbReference type="Proteomes" id="UP000007015"/>
    </source>
</evidence>
<dbReference type="AlphaFoldDB" id="B8AS79"/>
<proteinExistence type="predicted"/>
<evidence type="ECO:0000313" key="1">
    <source>
        <dbReference type="EMBL" id="EEC77000.1"/>
    </source>
</evidence>
<protein>
    <submittedName>
        <fullName evidence="1">Uncharacterized protein</fullName>
    </submittedName>
</protein>
<gene>
    <name evidence="1" type="ORF">OsI_15325</name>
</gene>
<sequence length="256" mass="28034">MATSLVSWSDLEGAIAANGTMRKWMKVTRNVKQWCISMGESWPDFVEPLSMFVARVLRKQQAGGLSDQLVSKERSVIPETINHKALGNLFLGQYKSANQELSFASLPMKFSAISAYGQATFQSIRLLLGDSSILHKPAVKICLSCSSVMLLFVGKLKNEGHLSIASGIGQEFRRCERFRFVRSIVHSLSTCGQVDKKERGLSGAIGLRLPLSKSSPSKPKGETPIIKAAATLGEEIEQNIGHGGEWRRPGDRLALC</sequence>
<dbReference type="Gramene" id="BGIOSGA015364-TA">
    <property type="protein sequence ID" value="BGIOSGA015364-PA"/>
    <property type="gene ID" value="BGIOSGA015364"/>
</dbReference>
<dbReference type="EMBL" id="CM000129">
    <property type="protein sequence ID" value="EEC77000.1"/>
    <property type="molecule type" value="Genomic_DNA"/>
</dbReference>
<dbReference type="Proteomes" id="UP000007015">
    <property type="component" value="Chromosome 4"/>
</dbReference>
<reference evidence="1 2" key="1">
    <citation type="journal article" date="2005" name="PLoS Biol.">
        <title>The genomes of Oryza sativa: a history of duplications.</title>
        <authorList>
            <person name="Yu J."/>
            <person name="Wang J."/>
            <person name="Lin W."/>
            <person name="Li S."/>
            <person name="Li H."/>
            <person name="Zhou J."/>
            <person name="Ni P."/>
            <person name="Dong W."/>
            <person name="Hu S."/>
            <person name="Zeng C."/>
            <person name="Zhang J."/>
            <person name="Zhang Y."/>
            <person name="Li R."/>
            <person name="Xu Z."/>
            <person name="Li S."/>
            <person name="Li X."/>
            <person name="Zheng H."/>
            <person name="Cong L."/>
            <person name="Lin L."/>
            <person name="Yin J."/>
            <person name="Geng J."/>
            <person name="Li G."/>
            <person name="Shi J."/>
            <person name="Liu J."/>
            <person name="Lv H."/>
            <person name="Li J."/>
            <person name="Wang J."/>
            <person name="Deng Y."/>
            <person name="Ran L."/>
            <person name="Shi X."/>
            <person name="Wang X."/>
            <person name="Wu Q."/>
            <person name="Li C."/>
            <person name="Ren X."/>
            <person name="Wang J."/>
            <person name="Wang X."/>
            <person name="Li D."/>
            <person name="Liu D."/>
            <person name="Zhang X."/>
            <person name="Ji Z."/>
            <person name="Zhao W."/>
            <person name="Sun Y."/>
            <person name="Zhang Z."/>
            <person name="Bao J."/>
            <person name="Han Y."/>
            <person name="Dong L."/>
            <person name="Ji J."/>
            <person name="Chen P."/>
            <person name="Wu S."/>
            <person name="Liu J."/>
            <person name="Xiao Y."/>
            <person name="Bu D."/>
            <person name="Tan J."/>
            <person name="Yang L."/>
            <person name="Ye C."/>
            <person name="Zhang J."/>
            <person name="Xu J."/>
            <person name="Zhou Y."/>
            <person name="Yu Y."/>
            <person name="Zhang B."/>
            <person name="Zhuang S."/>
            <person name="Wei H."/>
            <person name="Liu B."/>
            <person name="Lei M."/>
            <person name="Yu H."/>
            <person name="Li Y."/>
            <person name="Xu H."/>
            <person name="Wei S."/>
            <person name="He X."/>
            <person name="Fang L."/>
            <person name="Zhang Z."/>
            <person name="Zhang Y."/>
            <person name="Huang X."/>
            <person name="Su Z."/>
            <person name="Tong W."/>
            <person name="Li J."/>
            <person name="Tong Z."/>
            <person name="Li S."/>
            <person name="Ye J."/>
            <person name="Wang L."/>
            <person name="Fang L."/>
            <person name="Lei T."/>
            <person name="Chen C."/>
            <person name="Chen H."/>
            <person name="Xu Z."/>
            <person name="Li H."/>
            <person name="Huang H."/>
            <person name="Zhang F."/>
            <person name="Xu H."/>
            <person name="Li N."/>
            <person name="Zhao C."/>
            <person name="Li S."/>
            <person name="Dong L."/>
            <person name="Huang Y."/>
            <person name="Li L."/>
            <person name="Xi Y."/>
            <person name="Qi Q."/>
            <person name="Li W."/>
            <person name="Zhang B."/>
            <person name="Hu W."/>
            <person name="Zhang Y."/>
            <person name="Tian X."/>
            <person name="Jiao Y."/>
            <person name="Liang X."/>
            <person name="Jin J."/>
            <person name="Gao L."/>
            <person name="Zheng W."/>
            <person name="Hao B."/>
            <person name="Liu S."/>
            <person name="Wang W."/>
            <person name="Yuan L."/>
            <person name="Cao M."/>
            <person name="McDermott J."/>
            <person name="Samudrala R."/>
            <person name="Wang J."/>
            <person name="Wong G.K."/>
            <person name="Yang H."/>
        </authorList>
    </citation>
    <scope>NUCLEOTIDE SEQUENCE [LARGE SCALE GENOMIC DNA]</scope>
    <source>
        <strain evidence="2">cv. 93-11</strain>
    </source>
</reference>
<accession>B8AS79</accession>